<accession>A0A2D2AYP0</accession>
<feature type="chain" id="PRO_5013844051" evidence="2">
    <location>
        <begin position="21"/>
        <end position="295"/>
    </location>
</feature>
<evidence type="ECO:0000256" key="2">
    <source>
        <dbReference type="SAM" id="SignalP"/>
    </source>
</evidence>
<feature type="signal peptide" evidence="2">
    <location>
        <begin position="1"/>
        <end position="20"/>
    </location>
</feature>
<proteinExistence type="predicted"/>
<evidence type="ECO:0000256" key="1">
    <source>
        <dbReference type="SAM" id="MobiDB-lite"/>
    </source>
</evidence>
<dbReference type="EMBL" id="CP024201">
    <property type="protein sequence ID" value="ATQ43113.1"/>
    <property type="molecule type" value="Genomic_DNA"/>
</dbReference>
<organism evidence="3 4">
    <name type="scientific">Caulobacter mirabilis</name>
    <dbReference type="NCBI Taxonomy" id="69666"/>
    <lineage>
        <taxon>Bacteria</taxon>
        <taxon>Pseudomonadati</taxon>
        <taxon>Pseudomonadota</taxon>
        <taxon>Alphaproteobacteria</taxon>
        <taxon>Caulobacterales</taxon>
        <taxon>Caulobacteraceae</taxon>
        <taxon>Caulobacter</taxon>
    </lineage>
</organism>
<dbReference type="KEGG" id="cmb:CSW64_12160"/>
<gene>
    <name evidence="3" type="ORF">CSW64_12160</name>
</gene>
<evidence type="ECO:0000313" key="3">
    <source>
        <dbReference type="EMBL" id="ATQ43113.1"/>
    </source>
</evidence>
<keyword evidence="2" id="KW-0732">Signal</keyword>
<dbReference type="OrthoDB" id="7218943at2"/>
<sequence>MWGKLTAIIGAALLAQSAFAAEPQDETTVEGLVVTAKKAPDQQALTDFVASVASSTNGRLARWDRSICTSVVGLKEAYAQLLIDQIAAAAIEAGLDVGQKGCQPNMIIVATDDSDALVKMTVAANPDGFSKYDTEMTAGRKAFDAFLTSPEPVRWWHVSARVTADGQRYDVGGSVRVRDVGRLKSTTRMDFDRAVVVMDVKRIGKVRFAALADYVAMVGLAQIDPKAEIETGDTVLNLFKDREAGRTPAEGLTAWDKAYLSGLYAARRDVRRDERQKQDIVRSMAGTLASEPKAK</sequence>
<dbReference type="Proteomes" id="UP000228945">
    <property type="component" value="Chromosome"/>
</dbReference>
<dbReference type="AlphaFoldDB" id="A0A2D2AYP0"/>
<protein>
    <submittedName>
        <fullName evidence="3">Uncharacterized protein</fullName>
    </submittedName>
</protein>
<evidence type="ECO:0000313" key="4">
    <source>
        <dbReference type="Proteomes" id="UP000228945"/>
    </source>
</evidence>
<reference evidence="3 4" key="1">
    <citation type="submission" date="2017-10" db="EMBL/GenBank/DDBJ databases">
        <title>Genome sequence of Caulobacter mirabilis FWC38.</title>
        <authorList>
            <person name="Fiebig A."/>
            <person name="Crosson S."/>
        </authorList>
    </citation>
    <scope>NUCLEOTIDE SEQUENCE [LARGE SCALE GENOMIC DNA]</scope>
    <source>
        <strain evidence="3 4">FWC 38</strain>
    </source>
</reference>
<keyword evidence="4" id="KW-1185">Reference proteome</keyword>
<dbReference type="RefSeq" id="WP_099622364.1">
    <property type="nucleotide sequence ID" value="NZ_CP024201.1"/>
</dbReference>
<feature type="region of interest" description="Disordered" evidence="1">
    <location>
        <begin position="272"/>
        <end position="295"/>
    </location>
</feature>
<name>A0A2D2AYP0_9CAUL</name>